<comment type="caution">
    <text evidence="3">The sequence shown here is derived from an EMBL/GenBank/DDBJ whole genome shotgun (WGS) entry which is preliminary data.</text>
</comment>
<sequence length="2296" mass="237395">MPRAVFLFLSLSVSLLLSAQQAWSADGRSDYDLDDDGLIEINDWSDLDEVRNNLDGASLYGSSAGCPADGCIGFELTTDLDFDTNGDGILDGKDTYWNEGEGWLPIGSNGANDFTGVFHGGGHLIRNLMVSRPYTDLQGLFGFIRGASVKELGLTGNLTKIEGNGSTGTLAGYADSSQITAVFASSNVTGTGDDIGGLVGNASDSEITASYFTGTVSGGEFVGGLVGARAESITASISTAYVTADRFSGGLIGRWGTVSASYWAVDVSGQTDAHYSGAEATLAELQCPTNTDNTTCADAILYEGWSNYTGAGGNAYWDFGSDTELPGLRLQGSVYRDGDGDGAHEADDAFPEHFAASVDSDGDGAPDAWRGGCEVDCQSASGLVLDQFPETAAAAVDADLDGLPDQWNEGCDSACQTASGLALDSLPNDSDNDGISNAEDYDDNNDGIVDADADSDGLIEISSLAELDAIRHSLAGAGLRLVADGELNISGCPHIPHNGVLQQRCSGYELTADLDFDTNGDGVLDSNDSYWNEGQGWQPIGDSLANPFTAVFHGNGHLIRNVMSARPTTDYQSLFGCLEDATVMDLGLNGPLMRIEGNRYVGGLAGGVRRSQISAVFVSGFIQGNTITSGGLVGYAVESEISTSYVTGSVRGVDVVGGLVGVNDDSDINASVSTAWVFGSSRSGGLIGYEEGRLGVVSASYWAEDASGQTSSKGGIGATLDELRCPTGADNTTCADTTLFDGWSNRIDGSGNTYWDFGTDTELPGLVLSGTVYRDGDGDGAADADDVYPAEFAGSVDSDVDGAIDSWTPGCDANCRADSGLTLDHFPDTAAAIVDADWDGLPDHWNEGCDSGCQSASGLTLDSALNDTDNDGIVNSIDDDDNSDGIVDADSDSDGLIEVSTLAELNAIRNSLSGGGLRLEAEGELNSSGCPYIVYDGVLQQRCRGYELTADLDFDTNGDGILDSNDTYWNDGEGWKPIGRDYENVFSGVFHGNGHVIRNLMITRPDTNFQGLFGHISNAIIKELGLSGPLMAVTGRYNVGGLAGVARYSQISASYVSGSVTGTDAAIGGLIGYAPYSEISASFTTGAVTGDNDVGGLVGAAFYGQITNSISTAFVSARHSSGGLAGDVYETAVNTSYWAEDASGTTSSDGGGTGFSLAELQCPTAADNTVCTDTTLFEGWSDSVDADGNTYWDFGSNSELPGLLLNGTVYRDGDGDGAADADDPYPAEFAGGFDSDGDGAIDFWTLGCDADCRAASGLILDQFPDTAAASVDADWDGLPDEWNDGCDSACQSASGLTLDDDNDNDGVANEVDAFPTHAAAAVDADNDGLPDAWLDSCDSACQSGSGLTLDASLNDTDNDGVVNDEDAFVDNAAASVDTDGDGFPDAWLDSCDSACQSASGLTLDDDNDDDGVANEADAFPIHAAAAVDADNDGHPDAWLDTCDSACQSASGLTLDTSLNDTDNDGVVNDEDAFVDNAAASVDADNDGLPDAWLDSCDSACQSASGLTLDTSLNDTDNDGVVNDEDAFVDNAAASVDTDGDGLPDAWLDSCDSACQSASGLALDDDNDNDGVANEADAFPIHAAASVDADDDGFPDAWLDTCDSACQSASSLTLDTSLNDTDNDGVVNDEDAFVGNAAASVDTDNDGLPDAWLDSCDSACQSASGLTLDDDNDDDGVANEADAFPIHAAASVDADNDGLPDVWLDSCDSACQSASGLTLDASLNDTDNDGVVNDEDAFVDNAAASVDTDGDGLPDAWLDSCDSACQSASGLALDDDNDNDGVANEADAFPIHAAASVDADNDGLPDAWLDSCDSACQSASGLTLDTSLNDTDNDGVVNDEDAFVDNAAASVDTDGDGLPDAWLDTCDSTCQSESGLTLDTSLNDTDNDGVVNSEDAYPTDPDRAEDEDAPEMASVPESISVAATGETTLVTLDVVQAQAHDNFDDQLDYQVELDGEVLVRNAEQQVSLPSGALTLDWVAVDDAGNRSEPMAQTVKVYPLVRFSLSESVTGEQNLAEVAVSLSGPSPEYPVAVLVDWIEADSDANAADLVTEGQNGVDLANLGLIIESADALENAVLEIPVAADDEVEPDEYFTLELNSAWAGEDEPFAMPIDEDHQRHRMTFTDTNIAPTAEVSAVQAGEPGSVFITDAGEVTVTAEVTDVNGGDSHSYQWYTDELPVTPGDQASFTFDPQVMSQGDYSIRVVVTDDGNPMLSSDEVTFEFTLEEAEVPDDGGNDEGGADDGDSDDGDSDGGQDSGGGQNPPSTGGGSSGGSSGGSINLWLLCLLTLAGLWRRRLIR</sequence>
<evidence type="ECO:0000313" key="3">
    <source>
        <dbReference type="EMBL" id="MFD1216796.1"/>
    </source>
</evidence>
<feature type="region of interest" description="Disordered" evidence="1">
    <location>
        <begin position="2225"/>
        <end position="2271"/>
    </location>
</feature>
<organism evidence="3 4">
    <name type="scientific">Microbulbifer celer</name>
    <dbReference type="NCBI Taxonomy" id="435905"/>
    <lineage>
        <taxon>Bacteria</taxon>
        <taxon>Pseudomonadati</taxon>
        <taxon>Pseudomonadota</taxon>
        <taxon>Gammaproteobacteria</taxon>
        <taxon>Cellvibrionales</taxon>
        <taxon>Microbulbiferaceae</taxon>
        <taxon>Microbulbifer</taxon>
    </lineage>
</organism>
<proteinExistence type="predicted"/>
<dbReference type="InterPro" id="IPR013783">
    <property type="entry name" value="Ig-like_fold"/>
</dbReference>
<dbReference type="NCBIfam" id="TIGR03501">
    <property type="entry name" value="GlyGly_CTERM"/>
    <property type="match status" value="1"/>
</dbReference>
<feature type="region of interest" description="Disordered" evidence="1">
    <location>
        <begin position="1873"/>
        <end position="1908"/>
    </location>
</feature>
<dbReference type="RefSeq" id="WP_230436926.1">
    <property type="nucleotide sequence ID" value="NZ_CP087715.1"/>
</dbReference>
<dbReference type="Gene3D" id="2.60.40.10">
    <property type="entry name" value="Immunoglobulins"/>
    <property type="match status" value="1"/>
</dbReference>
<dbReference type="InterPro" id="IPR018247">
    <property type="entry name" value="EF_Hand_1_Ca_BS"/>
</dbReference>
<reference evidence="4" key="1">
    <citation type="journal article" date="2019" name="Int. J. Syst. Evol. Microbiol.">
        <title>The Global Catalogue of Microorganisms (GCM) 10K type strain sequencing project: providing services to taxonomists for standard genome sequencing and annotation.</title>
        <authorList>
            <consortium name="The Broad Institute Genomics Platform"/>
            <consortium name="The Broad Institute Genome Sequencing Center for Infectious Disease"/>
            <person name="Wu L."/>
            <person name="Ma J."/>
        </authorList>
    </citation>
    <scope>NUCLEOTIDE SEQUENCE [LARGE SCALE GENOMIC DNA]</scope>
    <source>
        <strain evidence="4">CCUG 54356</strain>
    </source>
</reference>
<feature type="compositionally biased region" description="Gly residues" evidence="1">
    <location>
        <begin position="2252"/>
        <end position="2271"/>
    </location>
</feature>
<keyword evidence="2" id="KW-0732">Signal</keyword>
<dbReference type="PROSITE" id="PS00018">
    <property type="entry name" value="EF_HAND_1"/>
    <property type="match status" value="1"/>
</dbReference>
<dbReference type="Proteomes" id="UP001597264">
    <property type="component" value="Unassembled WGS sequence"/>
</dbReference>
<feature type="compositionally biased region" description="Acidic residues" evidence="1">
    <location>
        <begin position="2225"/>
        <end position="2250"/>
    </location>
</feature>
<feature type="signal peptide" evidence="2">
    <location>
        <begin position="1"/>
        <end position="24"/>
    </location>
</feature>
<dbReference type="InterPro" id="IPR020008">
    <property type="entry name" value="GlyGly_CTERM"/>
</dbReference>
<dbReference type="EMBL" id="JBHTLR010000008">
    <property type="protein sequence ID" value="MFD1216796.1"/>
    <property type="molecule type" value="Genomic_DNA"/>
</dbReference>
<evidence type="ECO:0000256" key="1">
    <source>
        <dbReference type="SAM" id="MobiDB-lite"/>
    </source>
</evidence>
<protein>
    <submittedName>
        <fullName evidence="3">GlyGly-CTERM sorting domain-containing protein</fullName>
    </submittedName>
</protein>
<dbReference type="Gene3D" id="4.10.1080.10">
    <property type="entry name" value="TSP type-3 repeat"/>
    <property type="match status" value="3"/>
</dbReference>
<name>A0ABW3UAB6_9GAMM</name>
<dbReference type="InterPro" id="IPR028974">
    <property type="entry name" value="TSP_type-3_rpt"/>
</dbReference>
<gene>
    <name evidence="3" type="ORF">ACFQ2X_09310</name>
</gene>
<dbReference type="InterPro" id="IPR038081">
    <property type="entry name" value="CalX-like_sf"/>
</dbReference>
<evidence type="ECO:0000313" key="4">
    <source>
        <dbReference type="Proteomes" id="UP001597264"/>
    </source>
</evidence>
<feature type="chain" id="PRO_5045811552" evidence="2">
    <location>
        <begin position="25"/>
        <end position="2296"/>
    </location>
</feature>
<evidence type="ECO:0000256" key="2">
    <source>
        <dbReference type="SAM" id="SignalP"/>
    </source>
</evidence>
<feature type="compositionally biased region" description="Low complexity" evidence="1">
    <location>
        <begin position="1873"/>
        <end position="1883"/>
    </location>
</feature>
<dbReference type="Gene3D" id="2.160.20.110">
    <property type="match status" value="3"/>
</dbReference>
<dbReference type="SUPFAM" id="SSF141072">
    <property type="entry name" value="CalX-like"/>
    <property type="match status" value="1"/>
</dbReference>
<feature type="region of interest" description="Disordered" evidence="1">
    <location>
        <begin position="423"/>
        <end position="445"/>
    </location>
</feature>
<accession>A0ABW3UAB6</accession>
<keyword evidence="4" id="KW-1185">Reference proteome</keyword>